<dbReference type="PANTHER" id="PTHR30272:SF1">
    <property type="entry name" value="3-HYDROXYACYL-[ACYL-CARRIER-PROTEIN] DEHYDRATASE"/>
    <property type="match status" value="1"/>
</dbReference>
<keyword evidence="3 9" id="KW-0963">Cytoplasm</keyword>
<dbReference type="GO" id="GO:0016020">
    <property type="term" value="C:membrane"/>
    <property type="evidence" value="ECO:0007669"/>
    <property type="project" value="GOC"/>
</dbReference>
<keyword evidence="5 9" id="KW-0441">Lipid A biosynthesis</keyword>
<reference evidence="11" key="1">
    <citation type="submission" date="2006-12" db="EMBL/GenBank/DDBJ databases">
        <title>Complete sequence of chromosome 2 of Paracoccus denitrificans PD1222.</title>
        <authorList>
            <person name="Copeland A."/>
            <person name="Lucas S."/>
            <person name="Lapidus A."/>
            <person name="Barry K."/>
            <person name="Detter J.C."/>
            <person name="Glavina del Rio T."/>
            <person name="Hammon N."/>
            <person name="Israni S."/>
            <person name="Dalin E."/>
            <person name="Tice H."/>
            <person name="Pitluck S."/>
            <person name="Munk A.C."/>
            <person name="Brettin T."/>
            <person name="Bruce D."/>
            <person name="Han C."/>
            <person name="Tapia R."/>
            <person name="Gilna P."/>
            <person name="Schmutz J."/>
            <person name="Larimer F."/>
            <person name="Land M."/>
            <person name="Hauser L."/>
            <person name="Kyrpides N."/>
            <person name="Lykidis A."/>
            <person name="Spiro S."/>
            <person name="Richardson D.J."/>
            <person name="Moir J.W.B."/>
            <person name="Ferguson S.J."/>
            <person name="van Spanning R.J.M."/>
            <person name="Richardson P."/>
        </authorList>
    </citation>
    <scope>NUCLEOTIDE SEQUENCE [LARGE SCALE GENOMIC DNA]</scope>
    <source>
        <strain evidence="11">Pd 1222</strain>
    </source>
</reference>
<dbReference type="AlphaFoldDB" id="A1B8X8"/>
<dbReference type="NCBIfam" id="TIGR01750">
    <property type="entry name" value="fabZ"/>
    <property type="match status" value="1"/>
</dbReference>
<dbReference type="KEGG" id="pde:Pden_3906"/>
<dbReference type="GO" id="GO:0009245">
    <property type="term" value="P:lipid A biosynthetic process"/>
    <property type="evidence" value="ECO:0007669"/>
    <property type="project" value="UniProtKB-UniRule"/>
</dbReference>
<protein>
    <recommendedName>
        <fullName evidence="9">3-hydroxyacyl-[acyl-carrier-protein] dehydratase FabZ</fullName>
        <ecNumber evidence="9">4.2.1.59</ecNumber>
    </recommendedName>
    <alternativeName>
        <fullName evidence="9">(3R)-hydroxymyristoyl-[acyl-carrier-protein] dehydratase</fullName>
        <shortName evidence="9">(3R)-hydroxymyristoyl-ACP dehydrase</shortName>
    </alternativeName>
    <alternativeName>
        <fullName evidence="9">Beta-hydroxyacyl-ACP dehydratase</fullName>
    </alternativeName>
</protein>
<evidence type="ECO:0000256" key="5">
    <source>
        <dbReference type="ARBA" id="ARBA00022556"/>
    </source>
</evidence>
<keyword evidence="6 9" id="KW-0443">Lipid metabolism</keyword>
<evidence type="ECO:0000313" key="10">
    <source>
        <dbReference type="EMBL" id="ABL71972.1"/>
    </source>
</evidence>
<comment type="function">
    <text evidence="8 9">Involved in unsaturated fatty acids biosynthesis. Catalyzes the dehydration of short chain beta-hydroxyacyl-ACPs and long chain saturated and unsaturated beta-hydroxyacyl-ACPs.</text>
</comment>
<dbReference type="GO" id="GO:0019171">
    <property type="term" value="F:(3R)-hydroxyacyl-[acyl-carrier-protein] dehydratase activity"/>
    <property type="evidence" value="ECO:0007669"/>
    <property type="project" value="UniProtKB-EC"/>
</dbReference>
<organism evidence="10 11">
    <name type="scientific">Paracoccus denitrificans (strain Pd 1222)</name>
    <dbReference type="NCBI Taxonomy" id="318586"/>
    <lineage>
        <taxon>Bacteria</taxon>
        <taxon>Pseudomonadati</taxon>
        <taxon>Pseudomonadota</taxon>
        <taxon>Alphaproteobacteria</taxon>
        <taxon>Rhodobacterales</taxon>
        <taxon>Paracoccaceae</taxon>
        <taxon>Paracoccus</taxon>
    </lineage>
</organism>
<comment type="catalytic activity">
    <reaction evidence="9">
        <text>a (3R)-hydroxyacyl-[ACP] = a (2E)-enoyl-[ACP] + H2O</text>
        <dbReference type="Rhea" id="RHEA:13097"/>
        <dbReference type="Rhea" id="RHEA-COMP:9925"/>
        <dbReference type="Rhea" id="RHEA-COMP:9945"/>
        <dbReference type="ChEBI" id="CHEBI:15377"/>
        <dbReference type="ChEBI" id="CHEBI:78784"/>
        <dbReference type="ChEBI" id="CHEBI:78827"/>
        <dbReference type="EC" id="4.2.1.59"/>
    </reaction>
</comment>
<dbReference type="SUPFAM" id="SSF54637">
    <property type="entry name" value="Thioesterase/thiol ester dehydrase-isomerase"/>
    <property type="match status" value="1"/>
</dbReference>
<dbReference type="Proteomes" id="UP000000361">
    <property type="component" value="Chromosome 2"/>
</dbReference>
<dbReference type="STRING" id="318586.Pden_3906"/>
<dbReference type="CDD" id="cd01288">
    <property type="entry name" value="FabZ"/>
    <property type="match status" value="1"/>
</dbReference>
<comment type="subcellular location">
    <subcellularLocation>
        <location evidence="1 9">Cytoplasm</location>
    </subcellularLocation>
</comment>
<dbReference type="HAMAP" id="MF_00406">
    <property type="entry name" value="FabZ"/>
    <property type="match status" value="1"/>
</dbReference>
<evidence type="ECO:0000313" key="11">
    <source>
        <dbReference type="Proteomes" id="UP000000361"/>
    </source>
</evidence>
<dbReference type="Pfam" id="PF07977">
    <property type="entry name" value="FabA"/>
    <property type="match status" value="1"/>
</dbReference>
<dbReference type="Gene3D" id="3.10.129.10">
    <property type="entry name" value="Hotdog Thioesterase"/>
    <property type="match status" value="1"/>
</dbReference>
<dbReference type="HOGENOM" id="CLU_078912_1_2_5"/>
<evidence type="ECO:0000256" key="7">
    <source>
        <dbReference type="ARBA" id="ARBA00023239"/>
    </source>
</evidence>
<sequence length="181" mass="19986">MPSPRPVARQMKTFQEDRMAAAPNDDQTAYIPPTEVDLAMIKRILPHRYPFLLVDRVRDIVPAESCVGVKNVTSNEPHFEGHFPQEPVMPGVLIIEAMAQSAAVLVGVSLNLADKGMGTYFMSIDKCRFRQKVVPGDVLELHMKTLRGGGKIWKFEGRAIVNGQLAAEAEVMAMLNRGDNG</sequence>
<dbReference type="GO" id="GO:0005737">
    <property type="term" value="C:cytoplasm"/>
    <property type="evidence" value="ECO:0007669"/>
    <property type="project" value="UniProtKB-SubCell"/>
</dbReference>
<dbReference type="eggNOG" id="COG0764">
    <property type="taxonomic scope" value="Bacteria"/>
</dbReference>
<accession>A1B8X8</accession>
<evidence type="ECO:0000256" key="6">
    <source>
        <dbReference type="ARBA" id="ARBA00023098"/>
    </source>
</evidence>
<dbReference type="PANTHER" id="PTHR30272">
    <property type="entry name" value="3-HYDROXYACYL-[ACYL-CARRIER-PROTEIN] DEHYDRATASE"/>
    <property type="match status" value="1"/>
</dbReference>
<dbReference type="InterPro" id="IPR013114">
    <property type="entry name" value="FabA_FabZ"/>
</dbReference>
<dbReference type="InterPro" id="IPR029069">
    <property type="entry name" value="HotDog_dom_sf"/>
</dbReference>
<dbReference type="EMBL" id="CP000490">
    <property type="protein sequence ID" value="ABL71972.1"/>
    <property type="molecule type" value="Genomic_DNA"/>
</dbReference>
<keyword evidence="11" id="KW-1185">Reference proteome</keyword>
<evidence type="ECO:0000256" key="1">
    <source>
        <dbReference type="ARBA" id="ARBA00004496"/>
    </source>
</evidence>
<keyword evidence="7 9" id="KW-0456">Lyase</keyword>
<evidence type="ECO:0000256" key="4">
    <source>
        <dbReference type="ARBA" id="ARBA00022516"/>
    </source>
</evidence>
<evidence type="ECO:0000256" key="3">
    <source>
        <dbReference type="ARBA" id="ARBA00022490"/>
    </source>
</evidence>
<proteinExistence type="inferred from homology"/>
<dbReference type="FunFam" id="3.10.129.10:FF:000001">
    <property type="entry name" value="3-hydroxyacyl-[acyl-carrier-protein] dehydratase FabZ"/>
    <property type="match status" value="1"/>
</dbReference>
<dbReference type="InterPro" id="IPR010084">
    <property type="entry name" value="FabZ"/>
</dbReference>
<comment type="similarity">
    <text evidence="2 9">Belongs to the thioester dehydratase family. FabZ subfamily.</text>
</comment>
<dbReference type="EC" id="4.2.1.59" evidence="9"/>
<dbReference type="NCBIfam" id="NF000582">
    <property type="entry name" value="PRK00006.1"/>
    <property type="match status" value="1"/>
</dbReference>
<name>A1B8X8_PARDP</name>
<evidence type="ECO:0000256" key="9">
    <source>
        <dbReference type="HAMAP-Rule" id="MF_00406"/>
    </source>
</evidence>
<evidence type="ECO:0000256" key="2">
    <source>
        <dbReference type="ARBA" id="ARBA00009174"/>
    </source>
</evidence>
<evidence type="ECO:0000256" key="8">
    <source>
        <dbReference type="ARBA" id="ARBA00025049"/>
    </source>
</evidence>
<keyword evidence="4 9" id="KW-0444">Lipid biosynthesis</keyword>
<feature type="active site" evidence="9">
    <location>
        <position position="82"/>
    </location>
</feature>
<dbReference type="EnsemblBacteria" id="ABL71972">
    <property type="protein sequence ID" value="ABL71972"/>
    <property type="gene ID" value="Pden_3906"/>
</dbReference>
<gene>
    <name evidence="9" type="primary">fabZ</name>
    <name evidence="10" type="ordered locus">Pden_3906</name>
</gene>
<dbReference type="GO" id="GO:0006633">
    <property type="term" value="P:fatty acid biosynthetic process"/>
    <property type="evidence" value="ECO:0007669"/>
    <property type="project" value="UniProtKB-UniRule"/>
</dbReference>